<dbReference type="Proteomes" id="UP001341840">
    <property type="component" value="Unassembled WGS sequence"/>
</dbReference>
<protein>
    <submittedName>
        <fullName evidence="2">Uncharacterized protein</fullName>
    </submittedName>
</protein>
<evidence type="ECO:0000313" key="3">
    <source>
        <dbReference type="Proteomes" id="UP001341840"/>
    </source>
</evidence>
<proteinExistence type="predicted"/>
<feature type="region of interest" description="Disordered" evidence="1">
    <location>
        <begin position="197"/>
        <end position="224"/>
    </location>
</feature>
<comment type="caution">
    <text evidence="2">The sequence shown here is derived from an EMBL/GenBank/DDBJ whole genome shotgun (WGS) entry which is preliminary data.</text>
</comment>
<reference evidence="2 3" key="1">
    <citation type="journal article" date="2023" name="Plants (Basel)">
        <title>Bridging the Gap: Combining Genomics and Transcriptomics Approaches to Understand Stylosanthes scabra, an Orphan Legume from the Brazilian Caatinga.</title>
        <authorList>
            <person name="Ferreira-Neto J.R.C."/>
            <person name="da Silva M.D."/>
            <person name="Binneck E."/>
            <person name="de Melo N.F."/>
            <person name="da Silva R.H."/>
            <person name="de Melo A.L.T.M."/>
            <person name="Pandolfi V."/>
            <person name="Bustamante F.O."/>
            <person name="Brasileiro-Vidal A.C."/>
            <person name="Benko-Iseppon A.M."/>
        </authorList>
    </citation>
    <scope>NUCLEOTIDE SEQUENCE [LARGE SCALE GENOMIC DNA]</scope>
    <source>
        <tissue evidence="2">Leaves</tissue>
    </source>
</reference>
<feature type="compositionally biased region" description="Polar residues" evidence="1">
    <location>
        <begin position="86"/>
        <end position="102"/>
    </location>
</feature>
<keyword evidence="3" id="KW-1185">Reference proteome</keyword>
<dbReference type="EMBL" id="JASCZI010090736">
    <property type="protein sequence ID" value="MED6145823.1"/>
    <property type="molecule type" value="Genomic_DNA"/>
</dbReference>
<evidence type="ECO:0000256" key="1">
    <source>
        <dbReference type="SAM" id="MobiDB-lite"/>
    </source>
</evidence>
<evidence type="ECO:0000313" key="2">
    <source>
        <dbReference type="EMBL" id="MED6145823.1"/>
    </source>
</evidence>
<name>A0ABU6TD03_9FABA</name>
<accession>A0ABU6TD03</accession>
<organism evidence="2 3">
    <name type="scientific">Stylosanthes scabra</name>
    <dbReference type="NCBI Taxonomy" id="79078"/>
    <lineage>
        <taxon>Eukaryota</taxon>
        <taxon>Viridiplantae</taxon>
        <taxon>Streptophyta</taxon>
        <taxon>Embryophyta</taxon>
        <taxon>Tracheophyta</taxon>
        <taxon>Spermatophyta</taxon>
        <taxon>Magnoliopsida</taxon>
        <taxon>eudicotyledons</taxon>
        <taxon>Gunneridae</taxon>
        <taxon>Pentapetalae</taxon>
        <taxon>rosids</taxon>
        <taxon>fabids</taxon>
        <taxon>Fabales</taxon>
        <taxon>Fabaceae</taxon>
        <taxon>Papilionoideae</taxon>
        <taxon>50 kb inversion clade</taxon>
        <taxon>dalbergioids sensu lato</taxon>
        <taxon>Dalbergieae</taxon>
        <taxon>Pterocarpus clade</taxon>
        <taxon>Stylosanthes</taxon>
    </lineage>
</organism>
<gene>
    <name evidence="2" type="ORF">PIB30_028809</name>
</gene>
<feature type="region of interest" description="Disordered" evidence="1">
    <location>
        <begin position="80"/>
        <end position="117"/>
    </location>
</feature>
<sequence>MKDLSMFQRLRTVALEYEKPGTYGIVSTYPLYGLVECGFAERLLSEAIVVSKPKTLAEFREKAHGQIEIEEFCQARRAEKPEPNKFDNQPIKSTNNSSNNGNRDVRNPFQPTPRFKNYTQFNKDKSEIIKEILKSKLIKPPSKAWNYKDQKYVDRSKYCTFHQKHGHNTADCVIANDLLEKLARQGHLDKYISGRIAKKSTESSSNSKSKDKLIVDETPDMEGE</sequence>